<dbReference type="OrthoDB" id="9802309at2"/>
<dbReference type="InterPro" id="IPR014780">
    <property type="entry name" value="tRNA_psdUridine_synth_TruB"/>
</dbReference>
<feature type="domain" description="tRNA pseudouridylate synthase B C-terminal" evidence="7">
    <location>
        <begin position="184"/>
        <end position="228"/>
    </location>
</feature>
<evidence type="ECO:0000256" key="2">
    <source>
        <dbReference type="ARBA" id="ARBA00005642"/>
    </source>
</evidence>
<comment type="similarity">
    <text evidence="2 5">Belongs to the pseudouridine synthase TruB family. Type 1 subfamily.</text>
</comment>
<dbReference type="Pfam" id="PF16198">
    <property type="entry name" value="TruB_C_2"/>
    <property type="match status" value="1"/>
</dbReference>
<keyword evidence="9" id="KW-1185">Reference proteome</keyword>
<accession>A0A559JCL5</accession>
<organism evidence="8 9">
    <name type="scientific">Cohnella terricola</name>
    <dbReference type="NCBI Taxonomy" id="1289167"/>
    <lineage>
        <taxon>Bacteria</taxon>
        <taxon>Bacillati</taxon>
        <taxon>Bacillota</taxon>
        <taxon>Bacilli</taxon>
        <taxon>Bacillales</taxon>
        <taxon>Paenibacillaceae</taxon>
        <taxon>Cohnella</taxon>
    </lineage>
</organism>
<dbReference type="HAMAP" id="MF_01080">
    <property type="entry name" value="TruB_bact"/>
    <property type="match status" value="1"/>
</dbReference>
<dbReference type="InterPro" id="IPR020103">
    <property type="entry name" value="PsdUridine_synth_cat_dom_sf"/>
</dbReference>
<keyword evidence="4 5" id="KW-0413">Isomerase</keyword>
<evidence type="ECO:0000256" key="3">
    <source>
        <dbReference type="ARBA" id="ARBA00022694"/>
    </source>
</evidence>
<proteinExistence type="inferred from homology"/>
<evidence type="ECO:0000313" key="8">
    <source>
        <dbReference type="EMBL" id="TVX97618.1"/>
    </source>
</evidence>
<dbReference type="CDD" id="cd02573">
    <property type="entry name" value="PseudoU_synth_EcTruB"/>
    <property type="match status" value="1"/>
</dbReference>
<reference evidence="8 9" key="1">
    <citation type="submission" date="2019-07" db="EMBL/GenBank/DDBJ databases">
        <authorList>
            <person name="Kim J."/>
        </authorList>
    </citation>
    <scope>NUCLEOTIDE SEQUENCE [LARGE SCALE GENOMIC DNA]</scope>
    <source>
        <strain evidence="8 9">G13</strain>
    </source>
</reference>
<sequence>MNQPKEQQWEGVLAIWKPAGWTSHDVVAKARRLLRERRIGHTGTLDPAVTGVLPLCVGRATRMVEYLQESPKTYQATLRFGLATDTEDLSGNVIETADASFLTRSMIEEAALSFVGEIDQIPPMVSAVKVDGKRLYELARQGLTVERKPRRVTIHLIEILGVSVGGEQPELTFTVSCSKGTYIRTLCADIGRKLGVPAVMAELVRTESAGLRRDQCVTLEQIPELIENGEISEKLIAADRLLTNFPSSTVPSPESQHVLQGKGISAERLQPPPDRQGIRKLYRSDGVFLGLFSVDETLRTVRPVKVFLVPEDRPSGSQSD</sequence>
<dbReference type="GO" id="GO:0031119">
    <property type="term" value="P:tRNA pseudouridine synthesis"/>
    <property type="evidence" value="ECO:0007669"/>
    <property type="project" value="UniProtKB-UniRule"/>
</dbReference>
<comment type="function">
    <text evidence="5">Responsible for synthesis of pseudouridine from uracil-55 in the psi GC loop of transfer RNAs.</text>
</comment>
<dbReference type="Proteomes" id="UP000316330">
    <property type="component" value="Unassembled WGS sequence"/>
</dbReference>
<dbReference type="FunFam" id="3.30.2350.10:FF:000011">
    <property type="entry name" value="tRNA pseudouridine synthase B"/>
    <property type="match status" value="1"/>
</dbReference>
<protein>
    <recommendedName>
        <fullName evidence="5">tRNA pseudouridine synthase B</fullName>
        <ecNumber evidence="5">5.4.99.25</ecNumber>
    </recommendedName>
    <alternativeName>
        <fullName evidence="5">tRNA pseudouridine(55) synthase</fullName>
        <shortName evidence="5">Psi55 synthase</shortName>
    </alternativeName>
    <alternativeName>
        <fullName evidence="5">tRNA pseudouridylate synthase</fullName>
    </alternativeName>
    <alternativeName>
        <fullName evidence="5">tRNA-uridine isomerase</fullName>
    </alternativeName>
</protein>
<feature type="active site" description="Nucleophile" evidence="5">
    <location>
        <position position="46"/>
    </location>
</feature>
<dbReference type="PANTHER" id="PTHR13767:SF2">
    <property type="entry name" value="PSEUDOURIDYLATE SYNTHASE TRUB1"/>
    <property type="match status" value="1"/>
</dbReference>
<evidence type="ECO:0000256" key="1">
    <source>
        <dbReference type="ARBA" id="ARBA00000385"/>
    </source>
</evidence>
<comment type="catalytic activity">
    <reaction evidence="1 5">
        <text>uridine(55) in tRNA = pseudouridine(55) in tRNA</text>
        <dbReference type="Rhea" id="RHEA:42532"/>
        <dbReference type="Rhea" id="RHEA-COMP:10101"/>
        <dbReference type="Rhea" id="RHEA-COMP:10102"/>
        <dbReference type="ChEBI" id="CHEBI:65314"/>
        <dbReference type="ChEBI" id="CHEBI:65315"/>
        <dbReference type="EC" id="5.4.99.25"/>
    </reaction>
</comment>
<evidence type="ECO:0000256" key="4">
    <source>
        <dbReference type="ARBA" id="ARBA00023235"/>
    </source>
</evidence>
<dbReference type="InterPro" id="IPR032819">
    <property type="entry name" value="TruB_C"/>
</dbReference>
<dbReference type="Gene3D" id="3.30.2350.10">
    <property type="entry name" value="Pseudouridine synthase"/>
    <property type="match status" value="1"/>
</dbReference>
<evidence type="ECO:0000259" key="7">
    <source>
        <dbReference type="Pfam" id="PF16198"/>
    </source>
</evidence>
<dbReference type="GO" id="GO:1990481">
    <property type="term" value="P:mRNA pseudouridine synthesis"/>
    <property type="evidence" value="ECO:0007669"/>
    <property type="project" value="TreeGrafter"/>
</dbReference>
<dbReference type="RefSeq" id="WP_144704852.1">
    <property type="nucleotide sequence ID" value="NZ_VNJJ01000011.1"/>
</dbReference>
<evidence type="ECO:0000256" key="5">
    <source>
        <dbReference type="HAMAP-Rule" id="MF_01080"/>
    </source>
</evidence>
<comment type="caution">
    <text evidence="8">The sequence shown here is derived from an EMBL/GenBank/DDBJ whole genome shotgun (WGS) entry which is preliminary data.</text>
</comment>
<dbReference type="PANTHER" id="PTHR13767">
    <property type="entry name" value="TRNA-PSEUDOURIDINE SYNTHASE"/>
    <property type="match status" value="1"/>
</dbReference>
<dbReference type="GO" id="GO:0160148">
    <property type="term" value="F:tRNA pseudouridine(55) synthase activity"/>
    <property type="evidence" value="ECO:0007669"/>
    <property type="project" value="UniProtKB-EC"/>
</dbReference>
<feature type="domain" description="Pseudouridine synthase II N-terminal" evidence="6">
    <location>
        <begin position="31"/>
        <end position="183"/>
    </location>
</feature>
<dbReference type="EC" id="5.4.99.25" evidence="5"/>
<dbReference type="NCBIfam" id="TIGR00431">
    <property type="entry name" value="TruB"/>
    <property type="match status" value="1"/>
</dbReference>
<dbReference type="Pfam" id="PF01509">
    <property type="entry name" value="TruB_N"/>
    <property type="match status" value="1"/>
</dbReference>
<dbReference type="SUPFAM" id="SSF55120">
    <property type="entry name" value="Pseudouridine synthase"/>
    <property type="match status" value="1"/>
</dbReference>
<keyword evidence="3 5" id="KW-0819">tRNA processing</keyword>
<dbReference type="InterPro" id="IPR002501">
    <property type="entry name" value="PsdUridine_synth_N"/>
</dbReference>
<evidence type="ECO:0000259" key="6">
    <source>
        <dbReference type="Pfam" id="PF01509"/>
    </source>
</evidence>
<evidence type="ECO:0000313" key="9">
    <source>
        <dbReference type="Proteomes" id="UP000316330"/>
    </source>
</evidence>
<dbReference type="GO" id="GO:0003723">
    <property type="term" value="F:RNA binding"/>
    <property type="evidence" value="ECO:0007669"/>
    <property type="project" value="InterPro"/>
</dbReference>
<name>A0A559JCL5_9BACL</name>
<dbReference type="AlphaFoldDB" id="A0A559JCL5"/>
<gene>
    <name evidence="5 8" type="primary">truB</name>
    <name evidence="8" type="ORF">FPZ45_17755</name>
</gene>
<dbReference type="EMBL" id="VNJJ01000011">
    <property type="protein sequence ID" value="TVX97618.1"/>
    <property type="molecule type" value="Genomic_DNA"/>
</dbReference>